<proteinExistence type="predicted"/>
<protein>
    <submittedName>
        <fullName evidence="2">Uncharacterized protein</fullName>
    </submittedName>
</protein>
<evidence type="ECO:0000313" key="4">
    <source>
        <dbReference type="Proteomes" id="UP000323866"/>
    </source>
</evidence>
<dbReference type="EMBL" id="VKKZ01000023">
    <property type="protein sequence ID" value="KAA6431904.1"/>
    <property type="molecule type" value="Genomic_DNA"/>
</dbReference>
<reference evidence="3 5" key="3">
    <citation type="submission" date="2024-08" db="EMBL/GenBank/DDBJ databases">
        <authorList>
            <person name="Wei W."/>
        </authorList>
    </citation>
    <scope>NUCLEOTIDE SEQUENCE [LARGE SCALE GENOMIC DNA]</scope>
    <source>
        <strain evidence="3 5">XU2</strain>
    </source>
</reference>
<organism evidence="2 4">
    <name type="scientific">Rufibacter glacialis</name>
    <dbReference type="NCBI Taxonomy" id="1259555"/>
    <lineage>
        <taxon>Bacteria</taxon>
        <taxon>Pseudomonadati</taxon>
        <taxon>Bacteroidota</taxon>
        <taxon>Cytophagia</taxon>
        <taxon>Cytophagales</taxon>
        <taxon>Hymenobacteraceae</taxon>
        <taxon>Rufibacter</taxon>
    </lineage>
</organism>
<evidence type="ECO:0000313" key="5">
    <source>
        <dbReference type="Proteomes" id="UP001570846"/>
    </source>
</evidence>
<dbReference type="OrthoDB" id="1442756at2"/>
<keyword evidence="1" id="KW-1133">Transmembrane helix</keyword>
<dbReference type="RefSeq" id="WP_149099923.1">
    <property type="nucleotide sequence ID" value="NZ_BMMG01000006.1"/>
</dbReference>
<reference evidence="2 4" key="1">
    <citation type="submission" date="2019-07" db="EMBL/GenBank/DDBJ databases">
        <authorList>
            <person name="Qu J.-H."/>
        </authorList>
    </citation>
    <scope>NUCLEOTIDE SEQUENCE [LARGE SCALE GENOMIC DNA]</scope>
    <source>
        <strain evidence="2 4">MDT1-10-3</strain>
    </source>
</reference>
<dbReference type="Proteomes" id="UP000323866">
    <property type="component" value="Unassembled WGS sequence"/>
</dbReference>
<dbReference type="EMBL" id="JBGOGF010000005">
    <property type="protein sequence ID" value="MFA1771617.1"/>
    <property type="molecule type" value="Genomic_DNA"/>
</dbReference>
<feature type="transmembrane region" description="Helical" evidence="1">
    <location>
        <begin position="12"/>
        <end position="33"/>
    </location>
</feature>
<feature type="transmembrane region" description="Helical" evidence="1">
    <location>
        <begin position="93"/>
        <end position="113"/>
    </location>
</feature>
<name>A0A5M8QAC7_9BACT</name>
<keyword evidence="5" id="KW-1185">Reference proteome</keyword>
<feature type="transmembrane region" description="Helical" evidence="1">
    <location>
        <begin position="53"/>
        <end position="72"/>
    </location>
</feature>
<dbReference type="Proteomes" id="UP001570846">
    <property type="component" value="Unassembled WGS sequence"/>
</dbReference>
<keyword evidence="1" id="KW-0812">Transmembrane</keyword>
<sequence length="207" mass="23152">MKEKFLKAKHWQLFILTCGIPVVFQLGIMEVILSKIGSGGDSDPSAVFTYLKLSLVVVVLFAAIFFGWFWSVAIGLQGGVPKNVKMKVRKFKVFFFMPLAYILLISITMGGAVDGMVGGGTGPSEGLIGGFIGIIVPLHLFSMFCIFYCLYFVAKTYKTVELQREVGFWDFSGEFFQFWFFPIGIWSLQPKINRMAEGTGTAPDNWF</sequence>
<evidence type="ECO:0000313" key="3">
    <source>
        <dbReference type="EMBL" id="MFA1771617.1"/>
    </source>
</evidence>
<accession>A0A5M8QAC7</accession>
<dbReference type="AlphaFoldDB" id="A0A5M8QAC7"/>
<reference evidence="2 4" key="2">
    <citation type="submission" date="2019-09" db="EMBL/GenBank/DDBJ databases">
        <title>A bacterium isolated from glacier soil.</title>
        <authorList>
            <person name="Liu Q."/>
        </authorList>
    </citation>
    <scope>NUCLEOTIDE SEQUENCE [LARGE SCALE GENOMIC DNA]</scope>
    <source>
        <strain evidence="2 4">MDT1-10-3</strain>
    </source>
</reference>
<comment type="caution">
    <text evidence="2">The sequence shown here is derived from an EMBL/GenBank/DDBJ whole genome shotgun (WGS) entry which is preliminary data.</text>
</comment>
<keyword evidence="1" id="KW-0472">Membrane</keyword>
<gene>
    <name evidence="3" type="ORF">ACD591_09965</name>
    <name evidence="2" type="ORF">FOE74_17505</name>
</gene>
<feature type="transmembrane region" description="Helical" evidence="1">
    <location>
        <begin position="128"/>
        <end position="154"/>
    </location>
</feature>
<evidence type="ECO:0000256" key="1">
    <source>
        <dbReference type="SAM" id="Phobius"/>
    </source>
</evidence>
<evidence type="ECO:0000313" key="2">
    <source>
        <dbReference type="EMBL" id="KAA6431904.1"/>
    </source>
</evidence>